<organism evidence="1 2">
    <name type="scientific">Daphnia galeata</name>
    <dbReference type="NCBI Taxonomy" id="27404"/>
    <lineage>
        <taxon>Eukaryota</taxon>
        <taxon>Metazoa</taxon>
        <taxon>Ecdysozoa</taxon>
        <taxon>Arthropoda</taxon>
        <taxon>Crustacea</taxon>
        <taxon>Branchiopoda</taxon>
        <taxon>Diplostraca</taxon>
        <taxon>Cladocera</taxon>
        <taxon>Anomopoda</taxon>
        <taxon>Daphniidae</taxon>
        <taxon>Daphnia</taxon>
    </lineage>
</organism>
<proteinExistence type="predicted"/>
<protein>
    <submittedName>
        <fullName evidence="1">Uncharacterized protein</fullName>
    </submittedName>
</protein>
<evidence type="ECO:0000313" key="1">
    <source>
        <dbReference type="EMBL" id="CAH0113065.1"/>
    </source>
</evidence>
<comment type="caution">
    <text evidence="1">The sequence shown here is derived from an EMBL/GenBank/DDBJ whole genome shotgun (WGS) entry which is preliminary data.</text>
</comment>
<dbReference type="AlphaFoldDB" id="A0A8J2WNQ9"/>
<reference evidence="1" key="1">
    <citation type="submission" date="2021-11" db="EMBL/GenBank/DDBJ databases">
        <authorList>
            <person name="Schell T."/>
        </authorList>
    </citation>
    <scope>NUCLEOTIDE SEQUENCE</scope>
    <source>
        <strain evidence="1">M5</strain>
    </source>
</reference>
<evidence type="ECO:0000313" key="2">
    <source>
        <dbReference type="Proteomes" id="UP000789390"/>
    </source>
</evidence>
<accession>A0A8J2WNQ9</accession>
<gene>
    <name evidence="1" type="ORF">DGAL_LOCUS16867</name>
</gene>
<dbReference type="Proteomes" id="UP000789390">
    <property type="component" value="Unassembled WGS sequence"/>
</dbReference>
<keyword evidence="2" id="KW-1185">Reference proteome</keyword>
<name>A0A8J2WNQ9_9CRUS</name>
<sequence>MGSEGSIIKGETLNLDNWFSTASSPANQSCIDVFTFIISLLRVEQTQLGNVASGNSEIRKLKTNIS</sequence>
<dbReference type="EMBL" id="CAKKLH010000336">
    <property type="protein sequence ID" value="CAH0113065.1"/>
    <property type="molecule type" value="Genomic_DNA"/>
</dbReference>